<feature type="region of interest" description="Disordered" evidence="13">
    <location>
        <begin position="88"/>
        <end position="160"/>
    </location>
</feature>
<evidence type="ECO:0000256" key="7">
    <source>
        <dbReference type="ARBA" id="ARBA00022927"/>
    </source>
</evidence>
<evidence type="ECO:0000259" key="14">
    <source>
        <dbReference type="SMART" id="SM00978"/>
    </source>
</evidence>
<dbReference type="PANTHER" id="PTHR10721:SF1">
    <property type="entry name" value="MITOCHONDRIAL IMPORT INNER MEMBRANE TRANSLOCASE SUBUNIT TIM44"/>
    <property type="match status" value="1"/>
</dbReference>
<evidence type="ECO:0000256" key="1">
    <source>
        <dbReference type="ARBA" id="ARBA00004637"/>
    </source>
</evidence>
<dbReference type="InterPro" id="IPR007379">
    <property type="entry name" value="Tim44-like_dom"/>
</dbReference>
<dbReference type="InterPro" id="IPR039544">
    <property type="entry name" value="Tim44-like"/>
</dbReference>
<dbReference type="GO" id="GO:0005524">
    <property type="term" value="F:ATP binding"/>
    <property type="evidence" value="ECO:0007669"/>
    <property type="project" value="UniProtKB-KW"/>
</dbReference>
<evidence type="ECO:0000256" key="2">
    <source>
        <dbReference type="ARBA" id="ARBA00009597"/>
    </source>
</evidence>
<dbReference type="EMBL" id="JAACFV010000006">
    <property type="protein sequence ID" value="KAF7513386.1"/>
    <property type="molecule type" value="Genomic_DNA"/>
</dbReference>
<keyword evidence="8" id="KW-0809">Transit peptide</keyword>
<dbReference type="Gene3D" id="3.10.450.240">
    <property type="match status" value="1"/>
</dbReference>
<dbReference type="SMART" id="SM00978">
    <property type="entry name" value="Tim44"/>
    <property type="match status" value="1"/>
</dbReference>
<dbReference type="SUPFAM" id="SSF54427">
    <property type="entry name" value="NTF2-like"/>
    <property type="match status" value="1"/>
</dbReference>
<dbReference type="OrthoDB" id="10265990at2759"/>
<evidence type="ECO:0000313" key="15">
    <source>
        <dbReference type="EMBL" id="KAF7513386.1"/>
    </source>
</evidence>
<keyword evidence="11" id="KW-0472">Membrane</keyword>
<keyword evidence="4" id="KW-0547">Nucleotide-binding</keyword>
<evidence type="ECO:0000256" key="12">
    <source>
        <dbReference type="ARBA" id="ARBA00074309"/>
    </source>
</evidence>
<dbReference type="GO" id="GO:0030150">
    <property type="term" value="P:protein import into mitochondrial matrix"/>
    <property type="evidence" value="ECO:0007669"/>
    <property type="project" value="TreeGrafter"/>
</dbReference>
<feature type="compositionally biased region" description="Basic and acidic residues" evidence="13">
    <location>
        <begin position="295"/>
        <end position="311"/>
    </location>
</feature>
<accession>A0A8H7EB34</accession>
<dbReference type="PANTHER" id="PTHR10721">
    <property type="entry name" value="MITOCHONDRIAL IMPORT INNER MEMBRANE TRANSLOCASE SUBUNIT TIM44"/>
    <property type="match status" value="1"/>
</dbReference>
<dbReference type="GO" id="GO:0051087">
    <property type="term" value="F:protein-folding chaperone binding"/>
    <property type="evidence" value="ECO:0007669"/>
    <property type="project" value="TreeGrafter"/>
</dbReference>
<sequence length="541" mass="60597">MITPCRVAASRQLQHAPALVSFASSRGSGTPASRPLSTCRAFFSQRHPFLTPTHSNQQLLLAQSALRPLTSPLLLRSELSLARLLHTSSPQFEQTRPTEEVRDSPREESSTGTGTDPSRKDEPKTDDAKDKKSREESSDAKNESKKDEPPPPPHGNKSPWQVFTETLRSEFKASKEWNESTKQLASSAHQFTESESVKRARAAYDATAGAATSKTAEALKTTGKALGQGAAWTWDTKMVQGIRGGVNATGRGIEKVTRPVRETKTFQSIKEAVDDGSSSRYGGWVEKEERRKKKELRDMKEVQSGRRSPEKWEEDPNAGTNVTLHKDSAWKESWNSFRDSSKLMQSVFALKSTYNESENPLISTARSISDRVAGFFAENETAMVIKKFREMDPSFQIEPFLRDMREYILPEVLDAYVKGDVETLKLWLSAAQFQVYSALMQQYTTAGLKSDGRILDIRNVDILNARILEPGDIPVFIITCRTQEVHVYRNAKSGELAAGMEDRVQLVTYAIGVTRTPEDVNNPETRGWRMIELQKAGRDYI</sequence>
<feature type="region of interest" description="Disordered" evidence="13">
    <location>
        <begin position="295"/>
        <end position="320"/>
    </location>
</feature>
<protein>
    <recommendedName>
        <fullName evidence="12">Mitochondrial import inner membrane translocase subunit TIM44</fullName>
    </recommendedName>
</protein>
<evidence type="ECO:0000256" key="4">
    <source>
        <dbReference type="ARBA" id="ARBA00022741"/>
    </source>
</evidence>
<dbReference type="FunFam" id="3.10.450.240:FF:000002">
    <property type="entry name" value="Mitochondrial import inner membrane translocase subunit TIM44"/>
    <property type="match status" value="1"/>
</dbReference>
<keyword evidence="16" id="KW-1185">Reference proteome</keyword>
<evidence type="ECO:0000256" key="8">
    <source>
        <dbReference type="ARBA" id="ARBA00022946"/>
    </source>
</evidence>
<evidence type="ECO:0000256" key="11">
    <source>
        <dbReference type="ARBA" id="ARBA00023136"/>
    </source>
</evidence>
<name>A0A8H7EB34_9EURO</name>
<comment type="similarity">
    <text evidence="2">Belongs to the Tim44 family.</text>
</comment>
<keyword evidence="7" id="KW-0653">Protein transport</keyword>
<feature type="compositionally biased region" description="Basic and acidic residues" evidence="13">
    <location>
        <begin position="96"/>
        <end position="109"/>
    </location>
</feature>
<evidence type="ECO:0000313" key="16">
    <source>
        <dbReference type="Proteomes" id="UP000606974"/>
    </source>
</evidence>
<dbReference type="Pfam" id="PF04280">
    <property type="entry name" value="Tim44"/>
    <property type="match status" value="1"/>
</dbReference>
<evidence type="ECO:0000256" key="9">
    <source>
        <dbReference type="ARBA" id="ARBA00023010"/>
    </source>
</evidence>
<keyword evidence="10" id="KW-0496">Mitochondrion</keyword>
<keyword evidence="3" id="KW-0813">Transport</keyword>
<dbReference type="GO" id="GO:0005743">
    <property type="term" value="C:mitochondrial inner membrane"/>
    <property type="evidence" value="ECO:0007669"/>
    <property type="project" value="UniProtKB-SubCell"/>
</dbReference>
<feature type="compositionally biased region" description="Basic and acidic residues" evidence="13">
    <location>
        <begin position="117"/>
        <end position="149"/>
    </location>
</feature>
<reference evidence="15" key="1">
    <citation type="submission" date="2020-02" db="EMBL/GenBank/DDBJ databases">
        <authorList>
            <person name="Palmer J.M."/>
        </authorList>
    </citation>
    <scope>NUCLEOTIDE SEQUENCE</scope>
    <source>
        <strain evidence="15">EPUS1.4</strain>
        <tissue evidence="15">Thallus</tissue>
    </source>
</reference>
<dbReference type="Proteomes" id="UP000606974">
    <property type="component" value="Unassembled WGS sequence"/>
</dbReference>
<evidence type="ECO:0000256" key="3">
    <source>
        <dbReference type="ARBA" id="ARBA00022448"/>
    </source>
</evidence>
<organism evidence="15 16">
    <name type="scientific">Endocarpon pusillum</name>
    <dbReference type="NCBI Taxonomy" id="364733"/>
    <lineage>
        <taxon>Eukaryota</taxon>
        <taxon>Fungi</taxon>
        <taxon>Dikarya</taxon>
        <taxon>Ascomycota</taxon>
        <taxon>Pezizomycotina</taxon>
        <taxon>Eurotiomycetes</taxon>
        <taxon>Chaetothyriomycetidae</taxon>
        <taxon>Verrucariales</taxon>
        <taxon>Verrucariaceae</taxon>
        <taxon>Endocarpon</taxon>
    </lineage>
</organism>
<evidence type="ECO:0000256" key="6">
    <source>
        <dbReference type="ARBA" id="ARBA00022840"/>
    </source>
</evidence>
<comment type="caution">
    <text evidence="15">The sequence shown here is derived from an EMBL/GenBank/DDBJ whole genome shotgun (WGS) entry which is preliminary data.</text>
</comment>
<evidence type="ECO:0000256" key="5">
    <source>
        <dbReference type="ARBA" id="ARBA00022792"/>
    </source>
</evidence>
<keyword evidence="5" id="KW-0999">Mitochondrion inner membrane</keyword>
<proteinExistence type="inferred from homology"/>
<comment type="subcellular location">
    <subcellularLocation>
        <location evidence="1">Mitochondrion inner membrane</location>
        <topology evidence="1">Peripheral membrane protein</topology>
    </subcellularLocation>
</comment>
<keyword evidence="6" id="KW-0067">ATP-binding</keyword>
<feature type="domain" description="Tim44-like" evidence="14">
    <location>
        <begin position="381"/>
        <end position="535"/>
    </location>
</feature>
<dbReference type="InterPro" id="IPR032710">
    <property type="entry name" value="NTF2-like_dom_sf"/>
</dbReference>
<keyword evidence="9" id="KW-0811">Translocation</keyword>
<evidence type="ECO:0000256" key="13">
    <source>
        <dbReference type="SAM" id="MobiDB-lite"/>
    </source>
</evidence>
<dbReference type="AlphaFoldDB" id="A0A8H7EB34"/>
<gene>
    <name evidence="15" type="ORF">GJ744_009807</name>
</gene>
<evidence type="ECO:0000256" key="10">
    <source>
        <dbReference type="ARBA" id="ARBA00023128"/>
    </source>
</evidence>